<evidence type="ECO:0000256" key="1">
    <source>
        <dbReference type="SAM" id="Coils"/>
    </source>
</evidence>
<evidence type="ECO:0000313" key="2">
    <source>
        <dbReference type="EMBL" id="CAA0838198.1"/>
    </source>
</evidence>
<dbReference type="AlphaFoldDB" id="A0A9N7NSF7"/>
<comment type="caution">
    <text evidence="2">The sequence shown here is derived from an EMBL/GenBank/DDBJ whole genome shotgun (WGS) entry which is preliminary data.</text>
</comment>
<protein>
    <submittedName>
        <fullName evidence="2">Uncharacterized protein</fullName>
    </submittedName>
</protein>
<gene>
    <name evidence="2" type="ORF">SHERM_04807</name>
</gene>
<keyword evidence="3" id="KW-1185">Reference proteome</keyword>
<keyword evidence="1" id="KW-0175">Coiled coil</keyword>
<evidence type="ECO:0000313" key="3">
    <source>
        <dbReference type="Proteomes" id="UP001153555"/>
    </source>
</evidence>
<reference evidence="2" key="1">
    <citation type="submission" date="2019-12" db="EMBL/GenBank/DDBJ databases">
        <authorList>
            <person name="Scholes J."/>
        </authorList>
    </citation>
    <scope>NUCLEOTIDE SEQUENCE</scope>
</reference>
<organism evidence="2 3">
    <name type="scientific">Striga hermonthica</name>
    <name type="common">Purple witchweed</name>
    <name type="synonym">Buchnera hermonthica</name>
    <dbReference type="NCBI Taxonomy" id="68872"/>
    <lineage>
        <taxon>Eukaryota</taxon>
        <taxon>Viridiplantae</taxon>
        <taxon>Streptophyta</taxon>
        <taxon>Embryophyta</taxon>
        <taxon>Tracheophyta</taxon>
        <taxon>Spermatophyta</taxon>
        <taxon>Magnoliopsida</taxon>
        <taxon>eudicotyledons</taxon>
        <taxon>Gunneridae</taxon>
        <taxon>Pentapetalae</taxon>
        <taxon>asterids</taxon>
        <taxon>lamiids</taxon>
        <taxon>Lamiales</taxon>
        <taxon>Orobanchaceae</taxon>
        <taxon>Buchnereae</taxon>
        <taxon>Striga</taxon>
    </lineage>
</organism>
<name>A0A9N7NSF7_STRHE</name>
<dbReference type="OrthoDB" id="912921at2759"/>
<feature type="coiled-coil region" evidence="1">
    <location>
        <begin position="43"/>
        <end position="204"/>
    </location>
</feature>
<dbReference type="EMBL" id="CACSLK010030875">
    <property type="protein sequence ID" value="CAA0838198.1"/>
    <property type="molecule type" value="Genomic_DNA"/>
</dbReference>
<sequence>MGSSDSEGSISSSLPVPKLIKRIKHSFLERDFVAVRTILMDRERGVKMEIESLSRERDSAREEVSLLEGKVALGELERLKVEHKLVRIENKCRDLENTVSCLREENRLIVELNDKVDALTKEKLENERLARMYRDKCDCLETNAVETKQVMDDLRHERLGAIGTIEDLRRKLSEAEKAVDELKMTNFEANRTVEEMMLKNLESEKEAEFHRRRLDSLVPRITKIEEYLAGMLNVNVEDLAEIAGEKC</sequence>
<accession>A0A9N7NSF7</accession>
<proteinExistence type="predicted"/>
<dbReference type="Proteomes" id="UP001153555">
    <property type="component" value="Unassembled WGS sequence"/>
</dbReference>